<dbReference type="STRING" id="1703779.AMJ83_04260"/>
<keyword evidence="2" id="KW-0408">Iron</keyword>
<dbReference type="Gene3D" id="1.10.1060.10">
    <property type="entry name" value="Alpha-helical ferredoxin"/>
    <property type="match status" value="2"/>
</dbReference>
<reference evidence="5 6" key="1">
    <citation type="journal article" date="2015" name="Microbiome">
        <title>Genomic resolution of linkages in carbon, nitrogen, and sulfur cycling among widespread estuary sediment bacteria.</title>
        <authorList>
            <person name="Baker B.J."/>
            <person name="Lazar C.S."/>
            <person name="Teske A.P."/>
            <person name="Dick G.J."/>
        </authorList>
    </citation>
    <scope>NUCLEOTIDE SEQUENCE [LARGE SCALE GENOMIC DNA]</scope>
    <source>
        <strain evidence="5">SM23_42</strain>
    </source>
</reference>
<dbReference type="InterPro" id="IPR017900">
    <property type="entry name" value="4Fe4S_Fe_S_CS"/>
</dbReference>
<dbReference type="PATRIC" id="fig|1703779.3.peg.936"/>
<dbReference type="GO" id="GO:0016491">
    <property type="term" value="F:oxidoreductase activity"/>
    <property type="evidence" value="ECO:0007669"/>
    <property type="project" value="InterPro"/>
</dbReference>
<dbReference type="InterPro" id="IPR017896">
    <property type="entry name" value="4Fe4S_Fe-S-bd"/>
</dbReference>
<dbReference type="Pfam" id="PF07992">
    <property type="entry name" value="Pyr_redox_2"/>
    <property type="match status" value="2"/>
</dbReference>
<evidence type="ECO:0000313" key="5">
    <source>
        <dbReference type="EMBL" id="KPK64038.1"/>
    </source>
</evidence>
<dbReference type="Pfam" id="PF12838">
    <property type="entry name" value="Fer4_7"/>
    <property type="match status" value="1"/>
</dbReference>
<evidence type="ECO:0000259" key="4">
    <source>
        <dbReference type="PROSITE" id="PS51379"/>
    </source>
</evidence>
<comment type="caution">
    <text evidence="5">The sequence shown here is derived from an EMBL/GenBank/DDBJ whole genome shotgun (WGS) entry which is preliminary data.</text>
</comment>
<evidence type="ECO:0000256" key="2">
    <source>
        <dbReference type="ARBA" id="ARBA00023004"/>
    </source>
</evidence>
<proteinExistence type="predicted"/>
<dbReference type="PROSITE" id="PS51379">
    <property type="entry name" value="4FE4S_FER_2"/>
    <property type="match status" value="3"/>
</dbReference>
<dbReference type="SUPFAM" id="SSF54862">
    <property type="entry name" value="4Fe-4S ferredoxins"/>
    <property type="match status" value="1"/>
</dbReference>
<dbReference type="InterPro" id="IPR023753">
    <property type="entry name" value="FAD/NAD-binding_dom"/>
</dbReference>
<dbReference type="PRINTS" id="PR00368">
    <property type="entry name" value="FADPNR"/>
</dbReference>
<dbReference type="Gene3D" id="3.30.70.20">
    <property type="match status" value="1"/>
</dbReference>
<dbReference type="SUPFAM" id="SSF51905">
    <property type="entry name" value="FAD/NAD(P)-binding domain"/>
    <property type="match status" value="2"/>
</dbReference>
<feature type="domain" description="4Fe-4S ferredoxin-type" evidence="4">
    <location>
        <begin position="1326"/>
        <end position="1355"/>
    </location>
</feature>
<organism evidence="5 6">
    <name type="scientific">candidate division WOR_3 bacterium SM23_42</name>
    <dbReference type="NCBI Taxonomy" id="1703779"/>
    <lineage>
        <taxon>Bacteria</taxon>
        <taxon>Bacteria division WOR-3</taxon>
    </lineage>
</organism>
<dbReference type="PANTHER" id="PTHR42783:SF3">
    <property type="entry name" value="GLUTAMATE SYNTHASE [NADPH] SMALL CHAIN-RELATED"/>
    <property type="match status" value="1"/>
</dbReference>
<dbReference type="SUPFAM" id="SSF51971">
    <property type="entry name" value="Nucleotide-binding domain"/>
    <property type="match status" value="1"/>
</dbReference>
<keyword evidence="1" id="KW-0479">Metal-binding</keyword>
<feature type="domain" description="4Fe-4S ferredoxin-type" evidence="4">
    <location>
        <begin position="1360"/>
        <end position="1389"/>
    </location>
</feature>
<evidence type="ECO:0000313" key="6">
    <source>
        <dbReference type="Proteomes" id="UP000051373"/>
    </source>
</evidence>
<keyword evidence="3" id="KW-0411">Iron-sulfur</keyword>
<gene>
    <name evidence="5" type="ORF">AMJ83_04260</name>
</gene>
<protein>
    <recommendedName>
        <fullName evidence="4">4Fe-4S ferredoxin-type domain-containing protein</fullName>
    </recommendedName>
</protein>
<evidence type="ECO:0000256" key="1">
    <source>
        <dbReference type="ARBA" id="ARBA00022723"/>
    </source>
</evidence>
<dbReference type="EMBL" id="LJUJ01000006">
    <property type="protein sequence ID" value="KPK64038.1"/>
    <property type="molecule type" value="Genomic_DNA"/>
</dbReference>
<dbReference type="PRINTS" id="PR00469">
    <property type="entry name" value="PNDRDTASEII"/>
</dbReference>
<dbReference type="PROSITE" id="PS00198">
    <property type="entry name" value="4FE4S_FER_1"/>
    <property type="match status" value="2"/>
</dbReference>
<dbReference type="GO" id="GO:0046872">
    <property type="term" value="F:metal ion binding"/>
    <property type="evidence" value="ECO:0007669"/>
    <property type="project" value="UniProtKB-KW"/>
</dbReference>
<dbReference type="InterPro" id="IPR028261">
    <property type="entry name" value="DPD_II"/>
</dbReference>
<evidence type="ECO:0000256" key="3">
    <source>
        <dbReference type="ARBA" id="ARBA00023014"/>
    </source>
</evidence>
<sequence>MDVGRHPNIEILANSEVISVEGEAPDFRVKVKRKSTFVDWDKCTGCGECPTVCPVQVNDEFQLDLSKRRAIYRQYPQAVPNKFLIDKKGAAPCRYACPAGVNAQGYIALISQGKYEEALELERRDNPFPAVCGRVCTHPCESDCKRKDVDEPLAIAQLKRFISDQEPELPQPSPELNKEKVAVVGAGPAGLSVAYFLAKRGYCSTVFEATDHPGGLLYWAIPRFRLPEKALQRDLDYIKSWGVEIKTGTVLGKDFGIKDLFAKDYKAIFLGLGAAKEKAMGINGEDLKGVVLCVEFLQNVVRESSIPVGKRVAVVGGGNSAIDAVRTALRLGAEEAFVVYRRSRKEMPANEEEIVEAEKEGIKIHYLTNPTQILGKDGKVTGMECIKMKLGEPDSSGRRRPIPIEGSEFTIDLDMVIMAIGQAADVSFLTKEESFELTRWGTFAVDPDTLQTNIPGIFAGGDAVTGPATIIEAIAAGKEAAESIDRFIRGVDLKKNRKKRDARVKDEDIEIPEDTGTEKRTEMPLLDVEKAKKGFEEVAQGFSEDQAKREAARCLSCAGCAECLECVKACEPNAIVHDMVDEFVDLDVGSIVVTTGVDYLNPREASEYGYRRFKNIYTSFEIERIMSEDGPSSGELPLGKELEGPLRFAFIQCVGSRNMRRDINYCSRICCMNTIKDSLVLKEHYPDANIVVFYIDIRAFGKGFEEFYNRSLEKGVRYVRGKPSKVIEDDQGNLVIHYEDEQGRSSEMTFDAVCLSSALIPSKGCKELAELLGVETDDDGFFKNVEPAIRPLESTKNGIMVCGCATGPKDITDSIAEASGAAAKAACFLEGHELPIEEKEIEQVDVSGPPRVGVFVCHCGPNISRVVDIKDVVEYAKTLPDVVFTEEHTFACSETSQHQIQERIAEHKLNRVVVAACTPKTHEMSFQDSLTAVGLNPYLFDIANIRNQCSWVHQREPEKATEKAKELVRMSVARVRKLGPLFMKELPVNRDVAIIGAGITGLRCGIDLMLRGFNVKIIEKKEVSGGLVRNLSSIYPSFKKGKEIIEKLISEFNSAGGELLTSAELIDVTGYVGNFQVKVKIKAQEREFTVGAIVLATGSELYDPGERFGYGRFPNVITNMELEQEILAGDIEHVKSVVFFQCIGSRGDDGNPGCSRYCCQAAIKEAIHLREKGIDVAILNRGVRVYSKGAERMYRKARELGVLFLPYEGEPEITSTDKVKAVTIPSSDIDANITIPVDLVVLSVGMVPAADSARLSELFKVPRGPDKFFLERHSKFGPVETTVEGVFLCGCCQFPQDIGDSISQASAVASKVAALLSRDKITLAPITSTVIEEYCRGCGRCAEVCEFRAIELVEKEKGVFVAQVNEALCKGCGTCVAACPTGAIDLKHFRSEQIEAQLEALFGA</sequence>
<accession>A0A0S8FTI1</accession>
<dbReference type="Proteomes" id="UP000051373">
    <property type="component" value="Unassembled WGS sequence"/>
</dbReference>
<dbReference type="InterPro" id="IPR009051">
    <property type="entry name" value="Helical_ferredxn"/>
</dbReference>
<dbReference type="NCBIfam" id="NF009410">
    <property type="entry name" value="PRK12771.1"/>
    <property type="match status" value="1"/>
</dbReference>
<dbReference type="InterPro" id="IPR036188">
    <property type="entry name" value="FAD/NAD-bd_sf"/>
</dbReference>
<dbReference type="GO" id="GO:0051536">
    <property type="term" value="F:iron-sulfur cluster binding"/>
    <property type="evidence" value="ECO:0007669"/>
    <property type="project" value="UniProtKB-KW"/>
</dbReference>
<dbReference type="PANTHER" id="PTHR42783">
    <property type="entry name" value="GLUTAMATE SYNTHASE [NADPH] SMALL CHAIN"/>
    <property type="match status" value="1"/>
</dbReference>
<dbReference type="Pfam" id="PF14691">
    <property type="entry name" value="Fer4_20"/>
    <property type="match status" value="1"/>
</dbReference>
<dbReference type="Gene3D" id="3.50.50.60">
    <property type="entry name" value="FAD/NAD(P)-binding domain"/>
    <property type="match status" value="5"/>
</dbReference>
<name>A0A0S8FTI1_UNCW3</name>
<dbReference type="SUPFAM" id="SSF46548">
    <property type="entry name" value="alpha-helical ferredoxin"/>
    <property type="match status" value="2"/>
</dbReference>
<feature type="domain" description="4Fe-4S ferredoxin-type" evidence="4">
    <location>
        <begin position="34"/>
        <end position="64"/>
    </location>
</feature>